<keyword evidence="3" id="KW-1185">Reference proteome</keyword>
<name>A0A2D2CXL7_METT3</name>
<evidence type="ECO:0000313" key="2">
    <source>
        <dbReference type="EMBL" id="ATQ67436.1"/>
    </source>
</evidence>
<keyword evidence="1" id="KW-0812">Transmembrane</keyword>
<organism evidence="2 3">
    <name type="scientific">Methylosinus trichosporium (strain ATCC 35070 / NCIMB 11131 / UNIQEM 75 / OB3b)</name>
    <dbReference type="NCBI Taxonomy" id="595536"/>
    <lineage>
        <taxon>Bacteria</taxon>
        <taxon>Pseudomonadati</taxon>
        <taxon>Pseudomonadota</taxon>
        <taxon>Alphaproteobacteria</taxon>
        <taxon>Hyphomicrobiales</taxon>
        <taxon>Methylocystaceae</taxon>
        <taxon>Methylosinus</taxon>
    </lineage>
</organism>
<evidence type="ECO:0000313" key="3">
    <source>
        <dbReference type="Proteomes" id="UP000230709"/>
    </source>
</evidence>
<reference evidence="3" key="1">
    <citation type="submission" date="2017-10" db="EMBL/GenBank/DDBJ databases">
        <title>Completed PacBio SMRT sequence of Methylosinus trichosporium OB3b reveals presence of a third large plasmid.</title>
        <authorList>
            <person name="Charles T.C."/>
            <person name="Lynch M.D.J."/>
            <person name="Heil J.R."/>
            <person name="Cheng J."/>
        </authorList>
    </citation>
    <scope>NUCLEOTIDE SEQUENCE [LARGE SCALE GENOMIC DNA]</scope>
    <source>
        <strain evidence="3">OB3b</strain>
    </source>
</reference>
<evidence type="ECO:0000256" key="1">
    <source>
        <dbReference type="SAM" id="Phobius"/>
    </source>
</evidence>
<dbReference type="Proteomes" id="UP000230709">
    <property type="component" value="Chromosome"/>
</dbReference>
<feature type="transmembrane region" description="Helical" evidence="1">
    <location>
        <begin position="12"/>
        <end position="32"/>
    </location>
</feature>
<dbReference type="EMBL" id="CP023737">
    <property type="protein sequence ID" value="ATQ67436.1"/>
    <property type="molecule type" value="Genomic_DNA"/>
</dbReference>
<sequence length="90" mass="9780">MDAGTITALTELAKMVGVPGAALLIISLGIAIKSDKIAETCRGIIRDWQDHSRKCRELDHRIARDSETIGLEIARKSEQVVKRIGRGAGK</sequence>
<dbReference type="KEGG" id="mtw:CQW49_05655"/>
<dbReference type="AlphaFoldDB" id="A0A2D2CXL7"/>
<keyword evidence="1" id="KW-0472">Membrane</keyword>
<gene>
    <name evidence="2" type="ORF">CQW49_05655</name>
</gene>
<protein>
    <submittedName>
        <fullName evidence="2">Uncharacterized protein</fullName>
    </submittedName>
</protein>
<accession>A0A2D2CXL7</accession>
<keyword evidence="1" id="KW-1133">Transmembrane helix</keyword>
<proteinExistence type="predicted"/>